<dbReference type="Pfam" id="PF16130">
    <property type="entry name" value="DUF4842"/>
    <property type="match status" value="1"/>
</dbReference>
<keyword evidence="1" id="KW-0732">Signal</keyword>
<protein>
    <submittedName>
        <fullName evidence="3">LruC domain-containing protein</fullName>
    </submittedName>
</protein>
<gene>
    <name evidence="3" type="ORF">SAMN05444355_101150</name>
</gene>
<evidence type="ECO:0000313" key="3">
    <source>
        <dbReference type="EMBL" id="SEP99472.1"/>
    </source>
</evidence>
<dbReference type="NCBIfam" id="TIGR04456">
    <property type="entry name" value="LruC_dom"/>
    <property type="match status" value="1"/>
</dbReference>
<dbReference type="InterPro" id="IPR031025">
    <property type="entry name" value="LruC_dom"/>
</dbReference>
<dbReference type="SUPFAM" id="SSF63825">
    <property type="entry name" value="YWTD domain"/>
    <property type="match status" value="1"/>
</dbReference>
<reference evidence="4" key="1">
    <citation type="submission" date="2016-10" db="EMBL/GenBank/DDBJ databases">
        <authorList>
            <person name="Varghese N."/>
            <person name="Submissions S."/>
        </authorList>
    </citation>
    <scope>NUCLEOTIDE SEQUENCE [LARGE SCALE GENOMIC DNA]</scope>
    <source>
        <strain evidence="4">DSM 15719</strain>
    </source>
</reference>
<organism evidence="3 4">
    <name type="scientific">Flavobacterium frigoris</name>
    <dbReference type="NCBI Taxonomy" id="229204"/>
    <lineage>
        <taxon>Bacteria</taxon>
        <taxon>Pseudomonadati</taxon>
        <taxon>Bacteroidota</taxon>
        <taxon>Flavobacteriia</taxon>
        <taxon>Flavobacteriales</taxon>
        <taxon>Flavobacteriaceae</taxon>
        <taxon>Flavobacterium</taxon>
    </lineage>
</organism>
<evidence type="ECO:0000313" key="4">
    <source>
        <dbReference type="Proteomes" id="UP000183658"/>
    </source>
</evidence>
<dbReference type="InterPro" id="IPR032295">
    <property type="entry name" value="DUF4842"/>
</dbReference>
<keyword evidence="4" id="KW-1185">Reference proteome</keyword>
<proteinExistence type="predicted"/>
<dbReference type="OrthoDB" id="1204817at2"/>
<evidence type="ECO:0000256" key="1">
    <source>
        <dbReference type="SAM" id="SignalP"/>
    </source>
</evidence>
<evidence type="ECO:0000259" key="2">
    <source>
        <dbReference type="Pfam" id="PF16130"/>
    </source>
</evidence>
<dbReference type="EMBL" id="FOFZ01000001">
    <property type="protein sequence ID" value="SEP99472.1"/>
    <property type="molecule type" value="Genomic_DNA"/>
</dbReference>
<dbReference type="Proteomes" id="UP000183658">
    <property type="component" value="Unassembled WGS sequence"/>
</dbReference>
<dbReference type="RefSeq" id="WP_074720230.1">
    <property type="nucleotide sequence ID" value="NZ_CBCRVS010000003.1"/>
</dbReference>
<feature type="signal peptide" evidence="1">
    <location>
        <begin position="1"/>
        <end position="25"/>
    </location>
</feature>
<dbReference type="AlphaFoldDB" id="A0A1H9CE90"/>
<name>A0A1H9CE90_FLAFI</name>
<accession>A0A1H9CE90</accession>
<feature type="chain" id="PRO_5010271222" evidence="1">
    <location>
        <begin position="26"/>
        <end position="671"/>
    </location>
</feature>
<sequence length="671" mass="74819">MKPHFFNFIKIFLFLLLLNSCSAPEVQNDPTSQGDTTTTITNKTFDFSTYRQVKITINDVEKYTKYDVYAYSDEPYFDGNQTFLNQSNEIVTEPVYRNDILNKLLFSGVPVNGVLVQTINVPRYCTKLYIRRNNNLNFSSTIILIINDEAPYTYTKAATTRKSTATVSKSTTTTLVNDYLYCVNSSAELFQVNPLNGQLTYLSDMPMGSVTCAIDQSNKCVYSIGNKSPYPLMKYSIANNSWTTVKNIGISGPRLDFNTTDGLLYFSNLDKLYTINPTTGALSAPRTIKGLHDTSGGDLAFAKDGTLFLCTFSGLYRLQLDQANVYLSTRISADNLPFQPTSMTFDSKEELWLANNASSSDLIIMDTQTGGWKYVYGISAQNNTDYKRTINDLSTFRVYTTVDTVVDSDGDGIQDQDDAFPLDAAVAFELFTPSKYGTGTIAFEDLWPSYGDYDFNDVTLNYQAIVKLNAQNLAVQMDIICHVKSNGAGFTDGIGIEIGNLSPSQIKSVSGSILTENYITINANGTEANQQHAVIILTDSARNLLTEHTISIKFTQPISTIDLGIAPFNPFIIANKERKKEIHLPYSKPTSLGDNHIQITGANRDTKGNYVSDKGMPWAISFIHDFKVPKEKINIAEAYNFFIQWANSGGTLYQDWYKDNPGNRNTDKIQN</sequence>
<feature type="domain" description="DUF4842" evidence="2">
    <location>
        <begin position="474"/>
        <end position="657"/>
    </location>
</feature>